<reference evidence="2 3" key="1">
    <citation type="submission" date="2024-05" db="EMBL/GenBank/DDBJ databases">
        <authorList>
            <person name="Liu Q."/>
            <person name="Xin Y.-H."/>
        </authorList>
    </citation>
    <scope>NUCLEOTIDE SEQUENCE [LARGE SCALE GENOMIC DNA]</scope>
    <source>
        <strain evidence="2 3">CGMCC 1.15349</strain>
    </source>
</reference>
<keyword evidence="3" id="KW-1185">Reference proteome</keyword>
<gene>
    <name evidence="2" type="ORF">ABC969_15290</name>
</gene>
<protein>
    <submittedName>
        <fullName evidence="2">Uncharacterized protein</fullName>
    </submittedName>
</protein>
<evidence type="ECO:0000313" key="3">
    <source>
        <dbReference type="Proteomes" id="UP001404104"/>
    </source>
</evidence>
<keyword evidence="1" id="KW-0472">Membrane</keyword>
<evidence type="ECO:0000256" key="1">
    <source>
        <dbReference type="SAM" id="Phobius"/>
    </source>
</evidence>
<name>A0ABU9XW56_9SPHN</name>
<feature type="transmembrane region" description="Helical" evidence="1">
    <location>
        <begin position="28"/>
        <end position="47"/>
    </location>
</feature>
<dbReference type="RefSeq" id="WP_345866016.1">
    <property type="nucleotide sequence ID" value="NZ_JBDIMF010000007.1"/>
</dbReference>
<comment type="caution">
    <text evidence="2">The sequence shown here is derived from an EMBL/GenBank/DDBJ whole genome shotgun (WGS) entry which is preliminary data.</text>
</comment>
<sequence>MQFFRHFNIVRAINDLRSYLAQEAPHKLGFLVLSVAVFGALLVGFTIDSREVPVYHREVTYIEQWPADRTDAEIIAQQKIDGPIEAKRKAELAARQTKIQQDYKKLDDKLGKLGI</sequence>
<dbReference type="Proteomes" id="UP001404104">
    <property type="component" value="Unassembled WGS sequence"/>
</dbReference>
<evidence type="ECO:0000313" key="2">
    <source>
        <dbReference type="EMBL" id="MEN2787780.1"/>
    </source>
</evidence>
<keyword evidence="1" id="KW-1133">Transmembrane helix</keyword>
<accession>A0ABU9XW56</accession>
<keyword evidence="1" id="KW-0812">Transmembrane</keyword>
<proteinExistence type="predicted"/>
<organism evidence="2 3">
    <name type="scientific">Sphingomonas qilianensis</name>
    <dbReference type="NCBI Taxonomy" id="1736690"/>
    <lineage>
        <taxon>Bacteria</taxon>
        <taxon>Pseudomonadati</taxon>
        <taxon>Pseudomonadota</taxon>
        <taxon>Alphaproteobacteria</taxon>
        <taxon>Sphingomonadales</taxon>
        <taxon>Sphingomonadaceae</taxon>
        <taxon>Sphingomonas</taxon>
    </lineage>
</organism>
<dbReference type="EMBL" id="JBDIMF010000007">
    <property type="protein sequence ID" value="MEN2787780.1"/>
    <property type="molecule type" value="Genomic_DNA"/>
</dbReference>